<keyword evidence="7" id="KW-0482">Metalloprotease</keyword>
<evidence type="ECO:0000256" key="4">
    <source>
        <dbReference type="ARBA" id="ARBA00022723"/>
    </source>
</evidence>
<dbReference type="RefSeq" id="WP_380032064.1">
    <property type="nucleotide sequence ID" value="NZ_JBHSHB010000007.1"/>
</dbReference>
<evidence type="ECO:0000313" key="11">
    <source>
        <dbReference type="Proteomes" id="UP001595878"/>
    </source>
</evidence>
<evidence type="ECO:0000259" key="9">
    <source>
        <dbReference type="Pfam" id="PF19425"/>
    </source>
</evidence>
<dbReference type="PANTHER" id="PTHR21666:SF288">
    <property type="entry name" value="CELL DIVISION PROTEIN YTFB"/>
    <property type="match status" value="1"/>
</dbReference>
<accession>A0ABV9L6N3</accession>
<name>A0ABV9L6N3_9FLAO</name>
<keyword evidence="5" id="KW-0378">Hydrolase</keyword>
<dbReference type="PANTHER" id="PTHR21666">
    <property type="entry name" value="PEPTIDASE-RELATED"/>
    <property type="match status" value="1"/>
</dbReference>
<feature type="domain" description="Csd3-like second N-terminal" evidence="9">
    <location>
        <begin position="147"/>
        <end position="268"/>
    </location>
</feature>
<evidence type="ECO:0000256" key="5">
    <source>
        <dbReference type="ARBA" id="ARBA00022801"/>
    </source>
</evidence>
<comment type="cofactor">
    <cofactor evidence="1">
        <name>Zn(2+)</name>
        <dbReference type="ChEBI" id="CHEBI:29105"/>
    </cofactor>
</comment>
<organism evidence="10 11">
    <name type="scientific">Dokdonia genika</name>
    <dbReference type="NCBI Taxonomy" id="308113"/>
    <lineage>
        <taxon>Bacteria</taxon>
        <taxon>Pseudomonadati</taxon>
        <taxon>Bacteroidota</taxon>
        <taxon>Flavobacteriia</taxon>
        <taxon>Flavobacteriales</taxon>
        <taxon>Flavobacteriaceae</taxon>
        <taxon>Dokdonia</taxon>
    </lineage>
</organism>
<evidence type="ECO:0000256" key="7">
    <source>
        <dbReference type="ARBA" id="ARBA00023049"/>
    </source>
</evidence>
<dbReference type="CDD" id="cd12797">
    <property type="entry name" value="M23_peptidase"/>
    <property type="match status" value="1"/>
</dbReference>
<reference evidence="11" key="1">
    <citation type="journal article" date="2019" name="Int. J. Syst. Evol. Microbiol.">
        <title>The Global Catalogue of Microorganisms (GCM) 10K type strain sequencing project: providing services to taxonomists for standard genome sequencing and annotation.</title>
        <authorList>
            <consortium name="The Broad Institute Genomics Platform"/>
            <consortium name="The Broad Institute Genome Sequencing Center for Infectious Disease"/>
            <person name="Wu L."/>
            <person name="Ma J."/>
        </authorList>
    </citation>
    <scope>NUCLEOTIDE SEQUENCE [LARGE SCALE GENOMIC DNA]</scope>
    <source>
        <strain evidence="11">CGMCC 4.7427</strain>
    </source>
</reference>
<gene>
    <name evidence="10" type="ORF">ACFO5T_03460</name>
</gene>
<evidence type="ECO:0000313" key="10">
    <source>
        <dbReference type="EMBL" id="MFC4689481.1"/>
    </source>
</evidence>
<keyword evidence="3" id="KW-0645">Protease</keyword>
<comment type="caution">
    <text evidence="10">The sequence shown here is derived from an EMBL/GenBank/DDBJ whole genome shotgun (WGS) entry which is preliminary data.</text>
</comment>
<feature type="domain" description="M23ase beta-sheet core" evidence="8">
    <location>
        <begin position="282"/>
        <end position="376"/>
    </location>
</feature>
<dbReference type="InterPro" id="IPR016047">
    <property type="entry name" value="M23ase_b-sheet_dom"/>
</dbReference>
<dbReference type="Gene3D" id="3.10.450.350">
    <property type="match status" value="2"/>
</dbReference>
<dbReference type="InterPro" id="IPR011055">
    <property type="entry name" value="Dup_hybrid_motif"/>
</dbReference>
<dbReference type="PROSITE" id="PS51257">
    <property type="entry name" value="PROKAR_LIPOPROTEIN"/>
    <property type="match status" value="1"/>
</dbReference>
<keyword evidence="6" id="KW-0862">Zinc</keyword>
<dbReference type="Proteomes" id="UP001595878">
    <property type="component" value="Unassembled WGS sequence"/>
</dbReference>
<evidence type="ECO:0000256" key="3">
    <source>
        <dbReference type="ARBA" id="ARBA00022670"/>
    </source>
</evidence>
<evidence type="ECO:0000259" key="8">
    <source>
        <dbReference type="Pfam" id="PF01551"/>
    </source>
</evidence>
<dbReference type="EMBL" id="JBHSHB010000007">
    <property type="protein sequence ID" value="MFC4689481.1"/>
    <property type="molecule type" value="Genomic_DNA"/>
</dbReference>
<dbReference type="Pfam" id="PF01551">
    <property type="entry name" value="Peptidase_M23"/>
    <property type="match status" value="1"/>
</dbReference>
<dbReference type="Gene3D" id="2.70.70.10">
    <property type="entry name" value="Glucose Permease (Domain IIA)"/>
    <property type="match status" value="1"/>
</dbReference>
<evidence type="ECO:0000256" key="1">
    <source>
        <dbReference type="ARBA" id="ARBA00001947"/>
    </source>
</evidence>
<sequence length="430" mass="48741">MNYYRLYITLFLSLALFSCGEKQDATSTPIDQTLETEPEVIKEYGYVLDDYVVERDTVQSGDSFGKILFDSNVDYATIQEISDSVKNVFDTRRIRVGKPYMLLKSKDTLEAAQVFIYEQNKEDYVVVDFEDDVTAAAKKHPVTIVEREVSGVISSNLSSTFDDLGASVLVSIKMADIYAWTIDFNKLDVGDRFKVIYDERFVNDTVPAGVGNIKACVFEHRGREIYAYRFENDSLPGGYDYFDQNAENLRRAFLKSPLKYGRLSSRYNLKRRIKYYGYRVRPHKGTDFAAPIGTPILATADGVVTKSERRGGNGNYVKIRHNGTYDTQYLHMKKRLAKVGQSVRQGEVIGTIGMTGNSGGPHVCYRFWKNGKQVDPFAEDLPASEPMADELLPVFDSIKRPLQLQLDNLPFMTEAEDDITEEQEATEALQ</sequence>
<dbReference type="Pfam" id="PF19425">
    <property type="entry name" value="Csd3_N2"/>
    <property type="match status" value="1"/>
</dbReference>
<proteinExistence type="predicted"/>
<dbReference type="SUPFAM" id="SSF51261">
    <property type="entry name" value="Duplicated hybrid motif"/>
    <property type="match status" value="1"/>
</dbReference>
<keyword evidence="4" id="KW-0479">Metal-binding</keyword>
<keyword evidence="11" id="KW-1185">Reference proteome</keyword>
<protein>
    <submittedName>
        <fullName evidence="10">Peptidoglycan DD-metalloendopeptidase family protein</fullName>
    </submittedName>
</protein>
<evidence type="ECO:0000256" key="6">
    <source>
        <dbReference type="ARBA" id="ARBA00022833"/>
    </source>
</evidence>
<comment type="subcellular location">
    <subcellularLocation>
        <location evidence="2">Cell envelope</location>
    </subcellularLocation>
</comment>
<evidence type="ECO:0000256" key="2">
    <source>
        <dbReference type="ARBA" id="ARBA00004196"/>
    </source>
</evidence>
<dbReference type="InterPro" id="IPR045834">
    <property type="entry name" value="Csd3_N2"/>
</dbReference>
<dbReference type="InterPro" id="IPR050570">
    <property type="entry name" value="Cell_wall_metabolism_enzyme"/>
</dbReference>